<organism evidence="3 4">
    <name type="scientific">Thauera aminoaromatica</name>
    <dbReference type="NCBI Taxonomy" id="164330"/>
    <lineage>
        <taxon>Bacteria</taxon>
        <taxon>Pseudomonadati</taxon>
        <taxon>Pseudomonadota</taxon>
        <taxon>Betaproteobacteria</taxon>
        <taxon>Rhodocyclales</taxon>
        <taxon>Zoogloeaceae</taxon>
        <taxon>Thauera</taxon>
    </lineage>
</organism>
<keyword evidence="1" id="KW-0732">Signal</keyword>
<evidence type="ECO:0000313" key="4">
    <source>
        <dbReference type="Proteomes" id="UP000321192"/>
    </source>
</evidence>
<feature type="chain" id="PRO_5022783553" description="FlgO domain-containing protein" evidence="1">
    <location>
        <begin position="19"/>
        <end position="194"/>
    </location>
</feature>
<comment type="caution">
    <text evidence="3">The sequence shown here is derived from an EMBL/GenBank/DDBJ whole genome shotgun (WGS) entry which is preliminary data.</text>
</comment>
<accession>A0A5C7S6U2</accession>
<name>A0A5C7S6U2_THASP</name>
<gene>
    <name evidence="3" type="ORF">E6Q80_20140</name>
</gene>
<sequence length="194" mass="21015">MRSLIYVTLASASLLLTACETTPKVSTLSEPTYEQAQNNAFSVANYNAVGELMKRYPAAPAMATNAADGGTGAPFIIATLVNIDQLEQSSTLGRLISEQVASRMSQLGYGVLELKVRNGVYMKRNEGELLLTREIKEVASTHNAQAVIVGTYAESSTMVYVNLKVVNPASNIILAAYDYALPLDKQVHSLIRKR</sequence>
<dbReference type="RefSeq" id="WP_276661636.1">
    <property type="nucleotide sequence ID" value="NZ_SSFD01000342.1"/>
</dbReference>
<dbReference type="InterPro" id="IPR041215">
    <property type="entry name" value="FlgO_dom"/>
</dbReference>
<dbReference type="Proteomes" id="UP000321192">
    <property type="component" value="Unassembled WGS sequence"/>
</dbReference>
<evidence type="ECO:0000313" key="3">
    <source>
        <dbReference type="EMBL" id="TXH79564.1"/>
    </source>
</evidence>
<feature type="domain" description="FlgO" evidence="2">
    <location>
        <begin position="62"/>
        <end position="184"/>
    </location>
</feature>
<dbReference type="PROSITE" id="PS51257">
    <property type="entry name" value="PROKAR_LIPOPROTEIN"/>
    <property type="match status" value="1"/>
</dbReference>
<dbReference type="InterPro" id="IPR014549">
    <property type="entry name" value="FlgO"/>
</dbReference>
<dbReference type="EMBL" id="SSFD01000342">
    <property type="protein sequence ID" value="TXH79564.1"/>
    <property type="molecule type" value="Genomic_DNA"/>
</dbReference>
<dbReference type="AlphaFoldDB" id="A0A5C7S6U2"/>
<reference evidence="3 4" key="1">
    <citation type="submission" date="2018-09" db="EMBL/GenBank/DDBJ databases">
        <title>Metagenome Assembled Genomes from an Advanced Water Purification Facility.</title>
        <authorList>
            <person name="Stamps B.W."/>
            <person name="Spear J.R."/>
        </authorList>
    </citation>
    <scope>NUCLEOTIDE SEQUENCE [LARGE SCALE GENOMIC DNA]</scope>
    <source>
        <strain evidence="3">Bin_27_1</strain>
    </source>
</reference>
<evidence type="ECO:0000256" key="1">
    <source>
        <dbReference type="SAM" id="SignalP"/>
    </source>
</evidence>
<feature type="signal peptide" evidence="1">
    <location>
        <begin position="1"/>
        <end position="18"/>
    </location>
</feature>
<proteinExistence type="predicted"/>
<dbReference type="Pfam" id="PF17680">
    <property type="entry name" value="FlgO"/>
    <property type="match status" value="1"/>
</dbReference>
<evidence type="ECO:0000259" key="2">
    <source>
        <dbReference type="Pfam" id="PF17680"/>
    </source>
</evidence>
<protein>
    <recommendedName>
        <fullName evidence="2">FlgO domain-containing protein</fullName>
    </recommendedName>
</protein>
<dbReference type="PIRSF" id="PIRSF028688">
    <property type="entry name" value="UCP_imp_028688"/>
    <property type="match status" value="1"/>
</dbReference>